<evidence type="ECO:0000256" key="2">
    <source>
        <dbReference type="ARBA" id="ARBA00022801"/>
    </source>
</evidence>
<dbReference type="PANTHER" id="PTHR43309">
    <property type="entry name" value="5-OXOPROLINASE SUBUNIT C"/>
    <property type="match status" value="1"/>
</dbReference>
<dbReference type="PANTHER" id="PTHR43309:SF3">
    <property type="entry name" value="5-OXOPROLINASE SUBUNIT C"/>
    <property type="match status" value="1"/>
</dbReference>
<evidence type="ECO:0000256" key="4">
    <source>
        <dbReference type="SAM" id="MobiDB-lite"/>
    </source>
</evidence>
<evidence type="ECO:0000313" key="7">
    <source>
        <dbReference type="Proteomes" id="UP000004705"/>
    </source>
</evidence>
<evidence type="ECO:0000313" key="6">
    <source>
        <dbReference type="EMBL" id="EHY87385.1"/>
    </source>
</evidence>
<dbReference type="InterPro" id="IPR029000">
    <property type="entry name" value="Cyclophilin-like_dom_sf"/>
</dbReference>
<name>H8G8F1_9PSEU</name>
<dbReference type="EMBL" id="CM001466">
    <property type="protein sequence ID" value="EHY87385.1"/>
    <property type="molecule type" value="Genomic_DNA"/>
</dbReference>
<reference evidence="6 7" key="1">
    <citation type="journal article" date="2012" name="Stand. Genomic Sci.">
        <title>Genome sequence of the soil bacterium Saccharomonospora azurea type strain (NA-128(T)).</title>
        <authorList>
            <person name="Klenk H.P."/>
            <person name="Held B."/>
            <person name="Lucas S."/>
            <person name="Lapidus A."/>
            <person name="Copeland A."/>
            <person name="Hammon N."/>
            <person name="Pitluck S."/>
            <person name="Goodwin L.A."/>
            <person name="Han C."/>
            <person name="Tapia R."/>
            <person name="Brambilla E.M."/>
            <person name="Potter G."/>
            <person name="Land M."/>
            <person name="Ivanova N."/>
            <person name="Rohde M."/>
            <person name="Goker M."/>
            <person name="Detter J.C."/>
            <person name="Kyrpides N.C."/>
            <person name="Woyke T."/>
        </authorList>
    </citation>
    <scope>NUCLEOTIDE SEQUENCE [LARGE SCALE GENOMIC DNA]</scope>
    <source>
        <strain evidence="6 7">NA-128</strain>
    </source>
</reference>
<dbReference type="GO" id="GO:0005524">
    <property type="term" value="F:ATP binding"/>
    <property type="evidence" value="ECO:0007669"/>
    <property type="project" value="UniProtKB-KW"/>
</dbReference>
<dbReference type="GO" id="GO:0016787">
    <property type="term" value="F:hydrolase activity"/>
    <property type="evidence" value="ECO:0007669"/>
    <property type="project" value="UniProtKB-KW"/>
</dbReference>
<dbReference type="InterPro" id="IPR003778">
    <property type="entry name" value="CT_A_B"/>
</dbReference>
<sequence>MSSGISTATVVEANFAMLQDAGRPAGASWGIAANGALDQFSYHYGNALVGNPTSLPSLETVLTDLVVRFDHAAVVAVTGAPAVVTVDGHPARSNQATIVPAGAELAVREIREGLRCYVSVFGGFQGGQTFLGSVAPDRTLKFGLDLVPGLELRYGSGERLDTRAREYPFPVLDPPRRPFPAAGQLGVLPGENADLFEDSAAELFAAEYVMTEKTDAVGSRLSGHVPRRHTHGEILSRALPIGSIEVPGGDELLVLNRGRGLSAGYPVVGVICTSSMNELSQTRPGAAVRFVPITEEDARRLRFREAEVVQSTRERMATILDSPRVGGAGERRTHESRRR</sequence>
<gene>
    <name evidence="6" type="ORF">SacazDRAFT_00411</name>
</gene>
<dbReference type="RefSeq" id="WP_005438144.1">
    <property type="nucleotide sequence ID" value="NZ_CM001466.1"/>
</dbReference>
<keyword evidence="2 6" id="KW-0378">Hydrolase</keyword>
<dbReference type="Proteomes" id="UP000004705">
    <property type="component" value="Chromosome"/>
</dbReference>
<accession>H8G8F1</accession>
<evidence type="ECO:0000259" key="5">
    <source>
        <dbReference type="SMART" id="SM00797"/>
    </source>
</evidence>
<dbReference type="Pfam" id="PF02626">
    <property type="entry name" value="CT_A_B"/>
    <property type="match status" value="1"/>
</dbReference>
<feature type="domain" description="Carboxyltransferase" evidence="5">
    <location>
        <begin position="28"/>
        <end position="307"/>
    </location>
</feature>
<proteinExistence type="predicted"/>
<dbReference type="AlphaFoldDB" id="H8G8F1"/>
<keyword evidence="7" id="KW-1185">Reference proteome</keyword>
<feature type="region of interest" description="Disordered" evidence="4">
    <location>
        <begin position="317"/>
        <end position="339"/>
    </location>
</feature>
<dbReference type="Gene3D" id="2.40.100.10">
    <property type="entry name" value="Cyclophilin-like"/>
    <property type="match status" value="1"/>
</dbReference>
<dbReference type="HOGENOM" id="CLU_028967_0_2_11"/>
<dbReference type="SUPFAM" id="SSF50891">
    <property type="entry name" value="Cyclophilin-like"/>
    <property type="match status" value="1"/>
</dbReference>
<dbReference type="InterPro" id="IPR052708">
    <property type="entry name" value="PxpC"/>
</dbReference>
<keyword evidence="3" id="KW-0067">ATP-binding</keyword>
<evidence type="ECO:0000256" key="3">
    <source>
        <dbReference type="ARBA" id="ARBA00022840"/>
    </source>
</evidence>
<protein>
    <submittedName>
        <fullName evidence="6">Allophanate hydrolase subunit 2</fullName>
    </submittedName>
</protein>
<keyword evidence="1" id="KW-0547">Nucleotide-binding</keyword>
<evidence type="ECO:0000256" key="1">
    <source>
        <dbReference type="ARBA" id="ARBA00022741"/>
    </source>
</evidence>
<organism evidence="6 7">
    <name type="scientific">Saccharomonospora azurea NA-128</name>
    <dbReference type="NCBI Taxonomy" id="882081"/>
    <lineage>
        <taxon>Bacteria</taxon>
        <taxon>Bacillati</taxon>
        <taxon>Actinomycetota</taxon>
        <taxon>Actinomycetes</taxon>
        <taxon>Pseudonocardiales</taxon>
        <taxon>Pseudonocardiaceae</taxon>
        <taxon>Saccharomonospora</taxon>
    </lineage>
</organism>
<dbReference type="SMART" id="SM00797">
    <property type="entry name" value="AHS2"/>
    <property type="match status" value="1"/>
</dbReference>